<protein>
    <submittedName>
        <fullName evidence="1">Uncharacterized protein</fullName>
    </submittedName>
</protein>
<proteinExistence type="predicted"/>
<dbReference type="Proteomes" id="UP000183038">
    <property type="component" value="Unassembled WGS sequence"/>
</dbReference>
<name>A0A1H4RFQ6_9FLAO</name>
<dbReference type="OrthoDB" id="1399214at2"/>
<reference evidence="1 2" key="1">
    <citation type="submission" date="2016-10" db="EMBL/GenBank/DDBJ databases">
        <authorList>
            <person name="de Groot N.N."/>
        </authorList>
    </citation>
    <scope>NUCLEOTIDE SEQUENCE [LARGE SCALE GENOMIC DNA]</scope>
    <source>
        <strain evidence="1 2">MAR_2009_71</strain>
    </source>
</reference>
<dbReference type="AlphaFoldDB" id="A0A1H4RFQ6"/>
<dbReference type="EMBL" id="FNTB01000001">
    <property type="protein sequence ID" value="SEC30666.1"/>
    <property type="molecule type" value="Genomic_DNA"/>
</dbReference>
<dbReference type="RefSeq" id="WP_074673607.1">
    <property type="nucleotide sequence ID" value="NZ_FNTB01000001.1"/>
</dbReference>
<accession>A0A1H4RFQ6</accession>
<evidence type="ECO:0000313" key="1">
    <source>
        <dbReference type="EMBL" id="SEC30666.1"/>
    </source>
</evidence>
<evidence type="ECO:0000313" key="2">
    <source>
        <dbReference type="Proteomes" id="UP000183038"/>
    </source>
</evidence>
<organism evidence="1 2">
    <name type="scientific">Maribacter dokdonensis</name>
    <dbReference type="NCBI Taxonomy" id="320912"/>
    <lineage>
        <taxon>Bacteria</taxon>
        <taxon>Pseudomonadati</taxon>
        <taxon>Bacteroidota</taxon>
        <taxon>Flavobacteriia</taxon>
        <taxon>Flavobacteriales</taxon>
        <taxon>Flavobacteriaceae</taxon>
        <taxon>Maribacter</taxon>
    </lineage>
</organism>
<gene>
    <name evidence="1" type="ORF">SAMN05192540_2852</name>
</gene>
<sequence length="652" mass="76240">MNEAIISVLNKLCRRKVTAAKAISLLYRLSVTENGFQEDAKTSIRHKFFTHLSSNALNFEKRIELLEELRGEFGITESLIHIYGSMLKTDRFYGSIHGVSESENYQDFDILDSKKKTQYYNYALEGLSEAVKTEEQNLLKLVEEKLNERLSEQYRFGNPELVLEIVEQLSKKVDKLPIKLRSNIDALILSRPQLSEGKIIELKAFLEKFDVETVKDELETVVIEAPYLTERNDTGGYFDISKKRAQDLAEKYIEDKVDWETFLPILLINEQKQTFHFAEKIGQIDCQHEALLVKALDFLKTTDEKEQNFLLVNGLVRGVNKDEFTRKAIELSLNHKNTIGIGVHLTRFLKPIELDDLNKIKPFLVQRPNYLRLLEYIDILHFTNEELIELTCWLKDINLSFSLEILDRVLRKEPERWKSLEKLINPLIFQNKILYASNFINSSLHVESLIQLSINYNPNQENITFILNEIFECYEDLNYRNESSLNSLVYFFLDNYWDISWPLIGQYIIEKEYISHELSHLLSSISFDGSKLLKWVADNPGKREVVAMRCINIFNKVKTENEKLAFETEVLELIDNYGDNLKMLDRLESSLINYTIHSNSAEKLYSERKDLIQTLSKHPIEEVRAFSSRMSARFDSLIEEERNFETNHNIGY</sequence>